<sequence length="128" mass="13862">MRILLSLLSLALIAGCAAPNKDIKSVDPQGLIGVWKVDLRPTPNAPAYFQEFVVSSIKGKTFTGTFYGAPIEQARINTDWSTVRIAFVTADQSGPYNHSATLVGNQLEGLTNSTGRDFLSYWSAAKPK</sequence>
<dbReference type="PROSITE" id="PS51257">
    <property type="entry name" value="PROKAR_LIPOPROTEIN"/>
    <property type="match status" value="1"/>
</dbReference>
<evidence type="ECO:0000313" key="2">
    <source>
        <dbReference type="EMBL" id="MBC3809584.1"/>
    </source>
</evidence>
<keyword evidence="1" id="KW-0732">Signal</keyword>
<feature type="signal peptide" evidence="1">
    <location>
        <begin position="1"/>
        <end position="17"/>
    </location>
</feature>
<feature type="chain" id="PRO_5045557365" description="Lipocalin-like domain-containing protein" evidence="1">
    <location>
        <begin position="18"/>
        <end position="128"/>
    </location>
</feature>
<name>A0ABR6X9I4_9BURK</name>
<dbReference type="EMBL" id="JACOFW010000039">
    <property type="protein sequence ID" value="MBC3809584.1"/>
    <property type="molecule type" value="Genomic_DNA"/>
</dbReference>
<keyword evidence="3" id="KW-1185">Reference proteome</keyword>
<evidence type="ECO:0000256" key="1">
    <source>
        <dbReference type="SAM" id="SignalP"/>
    </source>
</evidence>
<gene>
    <name evidence="2" type="ORF">H8K52_19770</name>
</gene>
<proteinExistence type="predicted"/>
<comment type="caution">
    <text evidence="2">The sequence shown here is derived from an EMBL/GenBank/DDBJ whole genome shotgun (WGS) entry which is preliminary data.</text>
</comment>
<evidence type="ECO:0000313" key="3">
    <source>
        <dbReference type="Proteomes" id="UP000648257"/>
    </source>
</evidence>
<reference evidence="2 3" key="1">
    <citation type="submission" date="2020-08" db="EMBL/GenBank/DDBJ databases">
        <title>Novel species isolated from subtropical streams in China.</title>
        <authorList>
            <person name="Lu H."/>
        </authorList>
    </citation>
    <scope>NUCLEOTIDE SEQUENCE [LARGE SCALE GENOMIC DNA]</scope>
    <source>
        <strain evidence="2 3">KACC 16656</strain>
    </source>
</reference>
<protein>
    <recommendedName>
        <fullName evidence="4">Lipocalin-like domain-containing protein</fullName>
    </recommendedName>
</protein>
<organism evidence="2 3">
    <name type="scientific">Undibacterium seohonense</name>
    <dbReference type="NCBI Taxonomy" id="1344950"/>
    <lineage>
        <taxon>Bacteria</taxon>
        <taxon>Pseudomonadati</taxon>
        <taxon>Pseudomonadota</taxon>
        <taxon>Betaproteobacteria</taxon>
        <taxon>Burkholderiales</taxon>
        <taxon>Oxalobacteraceae</taxon>
        <taxon>Undibacterium</taxon>
    </lineage>
</organism>
<dbReference type="RefSeq" id="WP_186924640.1">
    <property type="nucleotide sequence ID" value="NZ_JACOFW010000039.1"/>
</dbReference>
<dbReference type="Proteomes" id="UP000648257">
    <property type="component" value="Unassembled WGS sequence"/>
</dbReference>
<evidence type="ECO:0008006" key="4">
    <source>
        <dbReference type="Google" id="ProtNLM"/>
    </source>
</evidence>
<accession>A0ABR6X9I4</accession>